<dbReference type="InterPro" id="IPR054549">
    <property type="entry name" value="UVB_sens_RUS_dom"/>
</dbReference>
<organism evidence="5">
    <name type="scientific">Micromonas pusilla (strain CCMP1545)</name>
    <name type="common">Picoplanktonic green alga</name>
    <dbReference type="NCBI Taxonomy" id="564608"/>
    <lineage>
        <taxon>Eukaryota</taxon>
        <taxon>Viridiplantae</taxon>
        <taxon>Chlorophyta</taxon>
        <taxon>Mamiellophyceae</taxon>
        <taxon>Mamiellales</taxon>
        <taxon>Mamiellaceae</taxon>
        <taxon>Micromonas</taxon>
    </lineage>
</organism>
<evidence type="ECO:0000256" key="2">
    <source>
        <dbReference type="SAM" id="MobiDB-lite"/>
    </source>
</evidence>
<feature type="compositionally biased region" description="Acidic residues" evidence="2">
    <location>
        <begin position="453"/>
        <end position="464"/>
    </location>
</feature>
<comment type="similarity">
    <text evidence="1">Belongs to the RUS1 family.</text>
</comment>
<feature type="domain" description="Protein root UVB sensitive/RUS" evidence="3">
    <location>
        <begin position="145"/>
        <end position="387"/>
    </location>
</feature>
<dbReference type="Pfam" id="PF04884">
    <property type="entry name" value="UVB_sens_prot"/>
    <property type="match status" value="1"/>
</dbReference>
<evidence type="ECO:0000313" key="4">
    <source>
        <dbReference type="EMBL" id="EEH56570.1"/>
    </source>
</evidence>
<evidence type="ECO:0000256" key="1">
    <source>
        <dbReference type="ARBA" id="ARBA00007558"/>
    </source>
</evidence>
<dbReference type="EMBL" id="GG663740">
    <property type="protein sequence ID" value="EEH56570.1"/>
    <property type="molecule type" value="Genomic_DNA"/>
</dbReference>
<sequence>MLAVVATRVSAPSPPRDGASRAGLRGRRRARVDVFRTRPRRHRKIYDDDDASSVVLRGRAPRRRRASVVAAAATAETTETETTTRPRAPLVEVSSGGQQRRRWAVGKDGRFERLPPQRAECDDASAASTSTSSSSSAWDPRKSPRLRAVFLPAGYPDTVSSDYATFIRWHLASLMFRNVLEVLTSQSLLVALGMGSTPGALPLAAATKWVLKDGVGSFATLLAGVFGGQKYDEDPKRWWAVTNSLEDVARVLELVTPAYPALFLPLAASATFVRAGALTGRGSLINGTFMQHLGRNQNFGDVRAKMEALGIAIFRGVSGAFGADAAAMAAEGGETAMSELTRYGGVFGAYGAVLSSHLFCCWKAADVLRFDALNRHRLTRAAEEYVRGGREAVLSVEDAGEREGVYRARVTASTPTLGASVEDAARDWDDLLRFAKASEANAPRLGGARAMNDEDEDEDDDDDDARGVGVLRRRFVIGWDARRRVPAVMLDAAATPRDIIEAALAAARAGAATTAAAAAAATDAAAAEAYRYADENVDAFSDAMEEKGWKIDFVQMGTAPRYRLGGLS</sequence>
<dbReference type="Proteomes" id="UP000001876">
    <property type="component" value="Unassembled WGS sequence"/>
</dbReference>
<dbReference type="AlphaFoldDB" id="C1MU62"/>
<evidence type="ECO:0000259" key="3">
    <source>
        <dbReference type="Pfam" id="PF04884"/>
    </source>
</evidence>
<feature type="compositionally biased region" description="Low complexity" evidence="2">
    <location>
        <begin position="124"/>
        <end position="137"/>
    </location>
</feature>
<accession>C1MU62</accession>
<gene>
    <name evidence="4" type="ORF">MICPUCDRAFT_40141</name>
</gene>
<dbReference type="PANTHER" id="PTHR12770:SF27">
    <property type="entry name" value="PROTEIN ROOT UVB SENSITIVE 5"/>
    <property type="match status" value="1"/>
</dbReference>
<dbReference type="KEGG" id="mpp:MICPUCDRAFT_40141"/>
<feature type="region of interest" description="Disordered" evidence="2">
    <location>
        <begin position="60"/>
        <end position="140"/>
    </location>
</feature>
<evidence type="ECO:0000313" key="5">
    <source>
        <dbReference type="Proteomes" id="UP000001876"/>
    </source>
</evidence>
<protein>
    <submittedName>
        <fullName evidence="4">Predicted protein</fullName>
    </submittedName>
</protein>
<proteinExistence type="inferred from homology"/>
<dbReference type="eggNOG" id="KOG4249">
    <property type="taxonomic scope" value="Eukaryota"/>
</dbReference>
<keyword evidence="5" id="KW-1185">Reference proteome</keyword>
<dbReference type="InterPro" id="IPR006968">
    <property type="entry name" value="RUS_fam"/>
</dbReference>
<feature type="region of interest" description="Disordered" evidence="2">
    <location>
        <begin position="1"/>
        <end position="27"/>
    </location>
</feature>
<feature type="compositionally biased region" description="Basic and acidic residues" evidence="2">
    <location>
        <begin position="105"/>
        <end position="121"/>
    </location>
</feature>
<reference evidence="4 5" key="1">
    <citation type="journal article" date="2009" name="Science">
        <title>Green evolution and dynamic adaptations revealed by genomes of the marine picoeukaryotes Micromonas.</title>
        <authorList>
            <person name="Worden A.Z."/>
            <person name="Lee J.H."/>
            <person name="Mock T."/>
            <person name="Rouze P."/>
            <person name="Simmons M.P."/>
            <person name="Aerts A.L."/>
            <person name="Allen A.E."/>
            <person name="Cuvelier M.L."/>
            <person name="Derelle E."/>
            <person name="Everett M.V."/>
            <person name="Foulon E."/>
            <person name="Grimwood J."/>
            <person name="Gundlach H."/>
            <person name="Henrissat B."/>
            <person name="Napoli C."/>
            <person name="McDonald S.M."/>
            <person name="Parker M.S."/>
            <person name="Rombauts S."/>
            <person name="Salamov A."/>
            <person name="Von Dassow P."/>
            <person name="Badger J.H."/>
            <person name="Coutinho P.M."/>
            <person name="Demir E."/>
            <person name="Dubchak I."/>
            <person name="Gentemann C."/>
            <person name="Eikrem W."/>
            <person name="Gready J.E."/>
            <person name="John U."/>
            <person name="Lanier W."/>
            <person name="Lindquist E.A."/>
            <person name="Lucas S."/>
            <person name="Mayer K.F."/>
            <person name="Moreau H."/>
            <person name="Not F."/>
            <person name="Otillar R."/>
            <person name="Panaud O."/>
            <person name="Pangilinan J."/>
            <person name="Paulsen I."/>
            <person name="Piegu B."/>
            <person name="Poliakov A."/>
            <person name="Robbens S."/>
            <person name="Schmutz J."/>
            <person name="Toulza E."/>
            <person name="Wyss T."/>
            <person name="Zelensky A."/>
            <person name="Zhou K."/>
            <person name="Armbrust E.V."/>
            <person name="Bhattacharya D."/>
            <person name="Goodenough U.W."/>
            <person name="Van de Peer Y."/>
            <person name="Grigoriev I.V."/>
        </authorList>
    </citation>
    <scope>NUCLEOTIDE SEQUENCE [LARGE SCALE GENOMIC DNA]</scope>
    <source>
        <strain evidence="4 5">CCMP1545</strain>
    </source>
</reference>
<name>C1MU62_MICPC</name>
<dbReference type="OrthoDB" id="364779at2759"/>
<dbReference type="RefSeq" id="XP_003059438.1">
    <property type="nucleotide sequence ID" value="XM_003059392.1"/>
</dbReference>
<dbReference type="GeneID" id="9684509"/>
<dbReference type="PANTHER" id="PTHR12770">
    <property type="entry name" value="RUS1 FAMILY PROTEIN C16ORF58"/>
    <property type="match status" value="1"/>
</dbReference>
<dbReference type="OMA" id="PKRWWAV"/>
<feature type="compositionally biased region" description="Low complexity" evidence="2">
    <location>
        <begin position="67"/>
        <end position="89"/>
    </location>
</feature>
<feature type="region of interest" description="Disordered" evidence="2">
    <location>
        <begin position="445"/>
        <end position="465"/>
    </location>
</feature>